<dbReference type="Proteomes" id="UP000029228">
    <property type="component" value="Unassembled WGS sequence"/>
</dbReference>
<name>A0A090S3P0_9VIBR</name>
<dbReference type="AlphaFoldDB" id="A0A090S3P0"/>
<organism evidence="1 2">
    <name type="scientific">Vibrio maritimus</name>
    <dbReference type="NCBI Taxonomy" id="990268"/>
    <lineage>
        <taxon>Bacteria</taxon>
        <taxon>Pseudomonadati</taxon>
        <taxon>Pseudomonadota</taxon>
        <taxon>Gammaproteobacteria</taxon>
        <taxon>Vibrionales</taxon>
        <taxon>Vibrionaceae</taxon>
        <taxon>Vibrio</taxon>
    </lineage>
</organism>
<proteinExistence type="predicted"/>
<evidence type="ECO:0000313" key="2">
    <source>
        <dbReference type="Proteomes" id="UP000029228"/>
    </source>
</evidence>
<sequence>MTSELQHSNQSPKVLVIYAHPEPQNSIANQVMLKKSILG</sequence>
<reference evidence="1 2" key="1">
    <citation type="submission" date="2014-09" db="EMBL/GenBank/DDBJ databases">
        <title>Vibrio maritimus JCM 19235. (C45) whole genome shotgun sequence.</title>
        <authorList>
            <person name="Sawabe T."/>
            <person name="Meirelles P."/>
            <person name="Nakanishi M."/>
            <person name="Sayaka M."/>
            <person name="Hattori M."/>
            <person name="Ohkuma M."/>
        </authorList>
    </citation>
    <scope>NUCLEOTIDE SEQUENCE [LARGE SCALE GENOMIC DNA]</scope>
    <source>
        <strain evidence="2">JCM19235</strain>
    </source>
</reference>
<dbReference type="EMBL" id="BBMR01000011">
    <property type="protein sequence ID" value="GAL22171.1"/>
    <property type="molecule type" value="Genomic_DNA"/>
</dbReference>
<comment type="caution">
    <text evidence="1">The sequence shown here is derived from an EMBL/GenBank/DDBJ whole genome shotgun (WGS) entry which is preliminary data.</text>
</comment>
<evidence type="ECO:0000313" key="1">
    <source>
        <dbReference type="EMBL" id="GAL22171.1"/>
    </source>
</evidence>
<dbReference type="STRING" id="990268.JCM19235_2865"/>
<keyword evidence="2" id="KW-1185">Reference proteome</keyword>
<protein>
    <submittedName>
        <fullName evidence="1">Glutathione-regulated potassium-efflux system ancillary protein KefG</fullName>
    </submittedName>
</protein>
<gene>
    <name evidence="1" type="ORF">JCM19235_2865</name>
</gene>
<accession>A0A090S3P0</accession>